<keyword evidence="2" id="KW-1185">Reference proteome</keyword>
<organism evidence="1 2">
    <name type="scientific">Blattamonas nauphoetae</name>
    <dbReference type="NCBI Taxonomy" id="2049346"/>
    <lineage>
        <taxon>Eukaryota</taxon>
        <taxon>Metamonada</taxon>
        <taxon>Preaxostyla</taxon>
        <taxon>Oxymonadida</taxon>
        <taxon>Blattamonas</taxon>
    </lineage>
</organism>
<protein>
    <submittedName>
        <fullName evidence="1">Uncharacterized protein</fullName>
    </submittedName>
</protein>
<gene>
    <name evidence="1" type="ORF">BLNAU_9244</name>
</gene>
<evidence type="ECO:0000313" key="1">
    <source>
        <dbReference type="EMBL" id="KAK2955893.1"/>
    </source>
</evidence>
<reference evidence="1 2" key="1">
    <citation type="journal article" date="2022" name="bioRxiv">
        <title>Genomics of Preaxostyla Flagellates Illuminates Evolutionary Transitions and the Path Towards Mitochondrial Loss.</title>
        <authorList>
            <person name="Novak L.V.F."/>
            <person name="Treitli S.C."/>
            <person name="Pyrih J."/>
            <person name="Halakuc P."/>
            <person name="Pipaliya S.V."/>
            <person name="Vacek V."/>
            <person name="Brzon O."/>
            <person name="Soukal P."/>
            <person name="Eme L."/>
            <person name="Dacks J.B."/>
            <person name="Karnkowska A."/>
            <person name="Elias M."/>
            <person name="Hampl V."/>
        </authorList>
    </citation>
    <scope>NUCLEOTIDE SEQUENCE [LARGE SCALE GENOMIC DNA]</scope>
    <source>
        <strain evidence="1">NAU3</strain>
        <tissue evidence="1">Gut</tissue>
    </source>
</reference>
<sequence>MTCNVSSSSVASVLIACSSLPRKREINTEMPVPGQGMNLIIVALGRGQWEGKAKPDLNFEAVKQVSPIAALRSIPTEQPLFEGGRRIQSFASSSALSGAGESGG</sequence>
<accession>A0ABQ9XWN8</accession>
<proteinExistence type="predicted"/>
<evidence type="ECO:0000313" key="2">
    <source>
        <dbReference type="Proteomes" id="UP001281761"/>
    </source>
</evidence>
<dbReference type="Proteomes" id="UP001281761">
    <property type="component" value="Unassembled WGS sequence"/>
</dbReference>
<name>A0ABQ9XWN8_9EUKA</name>
<dbReference type="EMBL" id="JARBJD010000062">
    <property type="protein sequence ID" value="KAK2955893.1"/>
    <property type="molecule type" value="Genomic_DNA"/>
</dbReference>
<comment type="caution">
    <text evidence="1">The sequence shown here is derived from an EMBL/GenBank/DDBJ whole genome shotgun (WGS) entry which is preliminary data.</text>
</comment>